<evidence type="ECO:0000313" key="2">
    <source>
        <dbReference type="EMBL" id="GJM51451.1"/>
    </source>
</evidence>
<evidence type="ECO:0000256" key="1">
    <source>
        <dbReference type="SAM" id="Phobius"/>
    </source>
</evidence>
<comment type="caution">
    <text evidence="2">The sequence shown here is derived from an EMBL/GenBank/DDBJ whole genome shotgun (WGS) entry which is preliminary data.</text>
</comment>
<dbReference type="EMBL" id="BQKB01000028">
    <property type="protein sequence ID" value="GJM53189.1"/>
    <property type="molecule type" value="Genomic_DNA"/>
</dbReference>
<dbReference type="Proteomes" id="UP001208692">
    <property type="component" value="Unassembled WGS sequence"/>
</dbReference>
<dbReference type="EMBL" id="BQKA01000056">
    <property type="protein sequence ID" value="GJM51451.1"/>
    <property type="molecule type" value="Genomic_DNA"/>
</dbReference>
<protein>
    <submittedName>
        <fullName evidence="2">Uncharacterized protein</fullName>
    </submittedName>
</protein>
<evidence type="ECO:0000313" key="3">
    <source>
        <dbReference type="EMBL" id="GJM53189.1"/>
    </source>
</evidence>
<evidence type="ECO:0000313" key="4">
    <source>
        <dbReference type="Proteomes" id="UP001207736"/>
    </source>
</evidence>
<keyword evidence="1" id="KW-0812">Transmembrane</keyword>
<feature type="transmembrane region" description="Helical" evidence="1">
    <location>
        <begin position="96"/>
        <end position="117"/>
    </location>
</feature>
<keyword evidence="1" id="KW-1133">Transmembrane helix</keyword>
<organism evidence="2 4">
    <name type="scientific">Capnocytophaga catalasegens</name>
    <dbReference type="NCBI Taxonomy" id="1004260"/>
    <lineage>
        <taxon>Bacteria</taxon>
        <taxon>Pseudomonadati</taxon>
        <taxon>Bacteroidota</taxon>
        <taxon>Flavobacteriia</taxon>
        <taxon>Flavobacteriales</taxon>
        <taxon>Flavobacteriaceae</taxon>
        <taxon>Capnocytophaga</taxon>
    </lineage>
</organism>
<keyword evidence="5" id="KW-1185">Reference proteome</keyword>
<dbReference type="Proteomes" id="UP001207736">
    <property type="component" value="Unassembled WGS sequence"/>
</dbReference>
<sequence>MSENKKAKINFDAIIDKLVGSDLSGVSVNLSESEKKFLRENPQLLKKINSTSFIKKRYIFFLIALSLFFMVISKIIEHTQILQNHPIWDDLLGNVAFSITSEIFGAALMAYILELLLEQRMKKNQQLAEELEKQE</sequence>
<accession>A0AAV5AZH3</accession>
<dbReference type="RefSeq" id="WP_264847701.1">
    <property type="nucleotide sequence ID" value="NZ_BPMA01000066.1"/>
</dbReference>
<gene>
    <name evidence="2" type="ORF">RCZ15_24240</name>
    <name evidence="3" type="ORF">RCZ16_15060</name>
</gene>
<keyword evidence="1" id="KW-0472">Membrane</keyword>
<feature type="transmembrane region" description="Helical" evidence="1">
    <location>
        <begin position="58"/>
        <end position="76"/>
    </location>
</feature>
<evidence type="ECO:0000313" key="5">
    <source>
        <dbReference type="Proteomes" id="UP001208692"/>
    </source>
</evidence>
<name>A0AAV5AZH3_9FLAO</name>
<proteinExistence type="predicted"/>
<reference evidence="2 5" key="1">
    <citation type="submission" date="2021-11" db="EMBL/GenBank/DDBJ databases">
        <title>Draft genome sequence of Capnocytophaga sp. strain KC07075 isolated from cat oral cavity.</title>
        <authorList>
            <person name="Suzuki M."/>
            <person name="Imaoka K."/>
            <person name="Kimura M."/>
            <person name="Morikawa S."/>
            <person name="Maeda K."/>
        </authorList>
    </citation>
    <scope>NUCLEOTIDE SEQUENCE</scope>
    <source>
        <strain evidence="2">KC07075</strain>
        <strain evidence="3 5">KC07079</strain>
    </source>
</reference>
<dbReference type="AlphaFoldDB" id="A0AAV5AZH3"/>